<organism evidence="1 2">
    <name type="scientific">Helianthus annuus</name>
    <name type="common">Common sunflower</name>
    <dbReference type="NCBI Taxonomy" id="4232"/>
    <lineage>
        <taxon>Eukaryota</taxon>
        <taxon>Viridiplantae</taxon>
        <taxon>Streptophyta</taxon>
        <taxon>Embryophyta</taxon>
        <taxon>Tracheophyta</taxon>
        <taxon>Spermatophyta</taxon>
        <taxon>Magnoliopsida</taxon>
        <taxon>eudicotyledons</taxon>
        <taxon>Gunneridae</taxon>
        <taxon>Pentapetalae</taxon>
        <taxon>asterids</taxon>
        <taxon>campanulids</taxon>
        <taxon>Asterales</taxon>
        <taxon>Asteraceae</taxon>
        <taxon>Asteroideae</taxon>
        <taxon>Heliantheae alliance</taxon>
        <taxon>Heliantheae</taxon>
        <taxon>Helianthus</taxon>
    </lineage>
</organism>
<reference evidence="2" key="1">
    <citation type="journal article" date="2017" name="Nature">
        <title>The sunflower genome provides insights into oil metabolism, flowering and Asterid evolution.</title>
        <authorList>
            <person name="Badouin H."/>
            <person name="Gouzy J."/>
            <person name="Grassa C.J."/>
            <person name="Murat F."/>
            <person name="Staton S.E."/>
            <person name="Cottret L."/>
            <person name="Lelandais-Briere C."/>
            <person name="Owens G.L."/>
            <person name="Carrere S."/>
            <person name="Mayjonade B."/>
            <person name="Legrand L."/>
            <person name="Gill N."/>
            <person name="Kane N.C."/>
            <person name="Bowers J.E."/>
            <person name="Hubner S."/>
            <person name="Bellec A."/>
            <person name="Berard A."/>
            <person name="Berges H."/>
            <person name="Blanchet N."/>
            <person name="Boniface M.C."/>
            <person name="Brunel D."/>
            <person name="Catrice O."/>
            <person name="Chaidir N."/>
            <person name="Claudel C."/>
            <person name="Donnadieu C."/>
            <person name="Faraut T."/>
            <person name="Fievet G."/>
            <person name="Helmstetter N."/>
            <person name="King M."/>
            <person name="Knapp S.J."/>
            <person name="Lai Z."/>
            <person name="Le Paslier M.C."/>
            <person name="Lippi Y."/>
            <person name="Lorenzon L."/>
            <person name="Mandel J.R."/>
            <person name="Marage G."/>
            <person name="Marchand G."/>
            <person name="Marquand E."/>
            <person name="Bret-Mestries E."/>
            <person name="Morien E."/>
            <person name="Nambeesan S."/>
            <person name="Nguyen T."/>
            <person name="Pegot-Espagnet P."/>
            <person name="Pouilly N."/>
            <person name="Raftis F."/>
            <person name="Sallet E."/>
            <person name="Schiex T."/>
            <person name="Thomas J."/>
            <person name="Vandecasteele C."/>
            <person name="Vares D."/>
            <person name="Vear F."/>
            <person name="Vautrin S."/>
            <person name="Crespi M."/>
            <person name="Mangin B."/>
            <person name="Burke J.M."/>
            <person name="Salse J."/>
            <person name="Munos S."/>
            <person name="Vincourt P."/>
            <person name="Rieseberg L.H."/>
            <person name="Langlade N.B."/>
        </authorList>
    </citation>
    <scope>NUCLEOTIDE SEQUENCE [LARGE SCALE GENOMIC DNA]</scope>
    <source>
        <strain evidence="2">cv. SF193</strain>
    </source>
</reference>
<name>A0A251U3I8_HELAN</name>
<evidence type="ECO:0000313" key="2">
    <source>
        <dbReference type="Proteomes" id="UP000215914"/>
    </source>
</evidence>
<proteinExistence type="predicted"/>
<sequence>MVICVLDGMVWVGLGRSSLVDYRTLHISGLTFYAVQIKTDIHVDCKLLNASICKLLLFFLYEGNSVVEVKKILHFGSLNNVMMSVFGRLYDFGKNGGEGLEEEKQEAVCSQRLFLFLTF</sequence>
<gene>
    <name evidence="1" type="ORF">HannXRQ_Chr08g0217451</name>
</gene>
<dbReference type="Proteomes" id="UP000215914">
    <property type="component" value="Chromosome 8"/>
</dbReference>
<evidence type="ECO:0000313" key="1">
    <source>
        <dbReference type="EMBL" id="OTG17915.1"/>
    </source>
</evidence>
<accession>A0A251U3I8</accession>
<keyword evidence="2" id="KW-1185">Reference proteome</keyword>
<dbReference type="STRING" id="4232.A0A251U3I8"/>
<dbReference type="InParanoid" id="A0A251U3I8"/>
<dbReference type="EMBL" id="CM007897">
    <property type="protein sequence ID" value="OTG17915.1"/>
    <property type="molecule type" value="Genomic_DNA"/>
</dbReference>
<protein>
    <submittedName>
        <fullName evidence="1">Uncharacterized protein</fullName>
    </submittedName>
</protein>
<dbReference type="AlphaFoldDB" id="A0A251U3I8"/>